<evidence type="ECO:0000313" key="3">
    <source>
        <dbReference type="Proteomes" id="UP000246483"/>
    </source>
</evidence>
<dbReference type="Gene3D" id="3.40.50.12370">
    <property type="match status" value="1"/>
</dbReference>
<dbReference type="SUPFAM" id="SSF52402">
    <property type="entry name" value="Adenine nucleotide alpha hydrolases-like"/>
    <property type="match status" value="1"/>
</dbReference>
<evidence type="ECO:0000259" key="1">
    <source>
        <dbReference type="Pfam" id="PF00582"/>
    </source>
</evidence>
<evidence type="ECO:0000313" key="2">
    <source>
        <dbReference type="EMBL" id="PWW42632.1"/>
    </source>
</evidence>
<dbReference type="EMBL" id="QGUB01000020">
    <property type="protein sequence ID" value="PWW42632.1"/>
    <property type="molecule type" value="Genomic_DNA"/>
</dbReference>
<proteinExistence type="predicted"/>
<dbReference type="AlphaFoldDB" id="A0A317RB19"/>
<dbReference type="InterPro" id="IPR006016">
    <property type="entry name" value="UspA"/>
</dbReference>
<organism evidence="2 3">
    <name type="scientific">Melaminivora alkalimesophila</name>
    <dbReference type="NCBI Taxonomy" id="1165852"/>
    <lineage>
        <taxon>Bacteria</taxon>
        <taxon>Pseudomonadati</taxon>
        <taxon>Pseudomonadota</taxon>
        <taxon>Betaproteobacteria</taxon>
        <taxon>Burkholderiales</taxon>
        <taxon>Comamonadaceae</taxon>
        <taxon>Melaminivora</taxon>
    </lineage>
</organism>
<feature type="domain" description="UspA" evidence="1">
    <location>
        <begin position="218"/>
        <end position="281"/>
    </location>
</feature>
<dbReference type="CDD" id="cd00293">
    <property type="entry name" value="USP-like"/>
    <property type="match status" value="1"/>
</dbReference>
<reference evidence="2 3" key="1">
    <citation type="submission" date="2018-05" db="EMBL/GenBank/DDBJ databases">
        <title>Genomic Encyclopedia of Type Strains, Phase IV (KMG-IV): sequencing the most valuable type-strain genomes for metagenomic binning, comparative biology and taxonomic classification.</title>
        <authorList>
            <person name="Goeker M."/>
        </authorList>
    </citation>
    <scope>NUCLEOTIDE SEQUENCE [LARGE SCALE GENOMIC DNA]</scope>
    <source>
        <strain evidence="2 3">DSM 26006</strain>
    </source>
</reference>
<accession>A0A317RB19</accession>
<sequence>MKSILLPLTDPETDEWATGRAIDAIVDLNAHLSTLLIDPVLLTVPVYPHYGAMTHYPLLLDQLRDEGLARQAKVKSILQDASEKRGVVLGVTDQAPSVQLSRTDGDAWSAVKDAAAVHDAVLFIRRVEASEPLDTPELLKDTLEYSGRPILVLTQDVPSKLSRRVGVAWNGSVESARAVSAALPILSNAEEVVIFSFPTSKTDANEGDRLRSYLSRHGIAAVVETRSPETSVGEALLAAAAQSGVTLLVTGGYTHSRLRQAVLGGVTRHLLARSTIPMLMAH</sequence>
<dbReference type="Pfam" id="PF00582">
    <property type="entry name" value="Usp"/>
    <property type="match status" value="1"/>
</dbReference>
<dbReference type="Proteomes" id="UP000246483">
    <property type="component" value="Unassembled WGS sequence"/>
</dbReference>
<name>A0A317RB19_9BURK</name>
<comment type="caution">
    <text evidence="2">The sequence shown here is derived from an EMBL/GenBank/DDBJ whole genome shotgun (WGS) entry which is preliminary data.</text>
</comment>
<keyword evidence="3" id="KW-1185">Reference proteome</keyword>
<protein>
    <submittedName>
        <fullName evidence="2">Nucleotide-binding universal stress UspA family protein</fullName>
    </submittedName>
</protein>
<gene>
    <name evidence="2" type="ORF">DFR36_1204</name>
</gene>